<name>A0A6A6GY25_VIRVR</name>
<sequence length="206" mass="19285">MRSLPLLTNTPPEVYPNRSYPWPSPPNSKASVLTLSATEPQLGGGAGGLLGGLGGGAAAPTGAAGSDPLGGLGGALGGMSPSFLFLISLLCYSFSPVRASHAKLILCIGLGGGSGTGGGAGGLGGLLGGLGGGSTGAGAGGLGGLGGLGGGSTGAGAGAGGLGGLTGGLKERSKVDDATAKAANYLRERAAELERRAIEGDAEAEE</sequence>
<gene>
    <name evidence="2" type="ORF">EV356DRAFT_339751</name>
</gene>
<keyword evidence="1" id="KW-1133">Transmembrane helix</keyword>
<accession>A0A6A6GY25</accession>
<protein>
    <submittedName>
        <fullName evidence="2">Uncharacterized protein</fullName>
    </submittedName>
</protein>
<evidence type="ECO:0000313" key="3">
    <source>
        <dbReference type="Proteomes" id="UP000800092"/>
    </source>
</evidence>
<feature type="transmembrane region" description="Helical" evidence="1">
    <location>
        <begin position="75"/>
        <end position="94"/>
    </location>
</feature>
<keyword evidence="1" id="KW-0812">Transmembrane</keyword>
<proteinExistence type="predicted"/>
<dbReference type="AlphaFoldDB" id="A0A6A6GY25"/>
<organism evidence="2 3">
    <name type="scientific">Viridothelium virens</name>
    <name type="common">Speckled blister lichen</name>
    <name type="synonym">Trypethelium virens</name>
    <dbReference type="NCBI Taxonomy" id="1048519"/>
    <lineage>
        <taxon>Eukaryota</taxon>
        <taxon>Fungi</taxon>
        <taxon>Dikarya</taxon>
        <taxon>Ascomycota</taxon>
        <taxon>Pezizomycotina</taxon>
        <taxon>Dothideomycetes</taxon>
        <taxon>Dothideomycetes incertae sedis</taxon>
        <taxon>Trypetheliales</taxon>
        <taxon>Trypetheliaceae</taxon>
        <taxon>Viridothelium</taxon>
    </lineage>
</organism>
<dbReference type="EMBL" id="ML991840">
    <property type="protein sequence ID" value="KAF2230498.1"/>
    <property type="molecule type" value="Genomic_DNA"/>
</dbReference>
<evidence type="ECO:0000313" key="2">
    <source>
        <dbReference type="EMBL" id="KAF2230498.1"/>
    </source>
</evidence>
<keyword evidence="1" id="KW-0472">Membrane</keyword>
<evidence type="ECO:0000256" key="1">
    <source>
        <dbReference type="SAM" id="Phobius"/>
    </source>
</evidence>
<keyword evidence="3" id="KW-1185">Reference proteome</keyword>
<dbReference type="Proteomes" id="UP000800092">
    <property type="component" value="Unassembled WGS sequence"/>
</dbReference>
<reference evidence="2" key="1">
    <citation type="journal article" date="2020" name="Stud. Mycol.">
        <title>101 Dothideomycetes genomes: a test case for predicting lifestyles and emergence of pathogens.</title>
        <authorList>
            <person name="Haridas S."/>
            <person name="Albert R."/>
            <person name="Binder M."/>
            <person name="Bloem J."/>
            <person name="Labutti K."/>
            <person name="Salamov A."/>
            <person name="Andreopoulos B."/>
            <person name="Baker S."/>
            <person name="Barry K."/>
            <person name="Bills G."/>
            <person name="Bluhm B."/>
            <person name="Cannon C."/>
            <person name="Castanera R."/>
            <person name="Culley D."/>
            <person name="Daum C."/>
            <person name="Ezra D."/>
            <person name="Gonzalez J."/>
            <person name="Henrissat B."/>
            <person name="Kuo A."/>
            <person name="Liang C."/>
            <person name="Lipzen A."/>
            <person name="Lutzoni F."/>
            <person name="Magnuson J."/>
            <person name="Mondo S."/>
            <person name="Nolan M."/>
            <person name="Ohm R."/>
            <person name="Pangilinan J."/>
            <person name="Park H.-J."/>
            <person name="Ramirez L."/>
            <person name="Alfaro M."/>
            <person name="Sun H."/>
            <person name="Tritt A."/>
            <person name="Yoshinaga Y."/>
            <person name="Zwiers L.-H."/>
            <person name="Turgeon B."/>
            <person name="Goodwin S."/>
            <person name="Spatafora J."/>
            <person name="Crous P."/>
            <person name="Grigoriev I."/>
        </authorList>
    </citation>
    <scope>NUCLEOTIDE SEQUENCE</scope>
    <source>
        <strain evidence="2">Tuck. ex Michener</strain>
    </source>
</reference>